<reference evidence="1" key="1">
    <citation type="journal article" date="2019" name="bioRxiv">
        <title>The Genome of the Zebra Mussel, Dreissena polymorpha: A Resource for Invasive Species Research.</title>
        <authorList>
            <person name="McCartney M.A."/>
            <person name="Auch B."/>
            <person name="Kono T."/>
            <person name="Mallez S."/>
            <person name="Zhang Y."/>
            <person name="Obille A."/>
            <person name="Becker A."/>
            <person name="Abrahante J.E."/>
            <person name="Garbe J."/>
            <person name="Badalamenti J.P."/>
            <person name="Herman A."/>
            <person name="Mangelson H."/>
            <person name="Liachko I."/>
            <person name="Sullivan S."/>
            <person name="Sone E.D."/>
            <person name="Koren S."/>
            <person name="Silverstein K.A.T."/>
            <person name="Beckman K.B."/>
            <person name="Gohl D.M."/>
        </authorList>
    </citation>
    <scope>NUCLEOTIDE SEQUENCE</scope>
    <source>
        <strain evidence="1">Duluth1</strain>
        <tissue evidence="1">Whole animal</tissue>
    </source>
</reference>
<gene>
    <name evidence="1" type="ORF">DPMN_029067</name>
</gene>
<evidence type="ECO:0000313" key="2">
    <source>
        <dbReference type="Proteomes" id="UP000828390"/>
    </source>
</evidence>
<protein>
    <submittedName>
        <fullName evidence="1">Uncharacterized protein</fullName>
    </submittedName>
</protein>
<dbReference type="EMBL" id="JAIWYP010000002">
    <property type="protein sequence ID" value="KAH3866016.1"/>
    <property type="molecule type" value="Genomic_DNA"/>
</dbReference>
<reference evidence="1" key="2">
    <citation type="submission" date="2020-11" db="EMBL/GenBank/DDBJ databases">
        <authorList>
            <person name="McCartney M.A."/>
            <person name="Auch B."/>
            <person name="Kono T."/>
            <person name="Mallez S."/>
            <person name="Becker A."/>
            <person name="Gohl D.M."/>
            <person name="Silverstein K.A.T."/>
            <person name="Koren S."/>
            <person name="Bechman K.B."/>
            <person name="Herman A."/>
            <person name="Abrahante J.E."/>
            <person name="Garbe J."/>
        </authorList>
    </citation>
    <scope>NUCLEOTIDE SEQUENCE</scope>
    <source>
        <strain evidence="1">Duluth1</strain>
        <tissue evidence="1">Whole animal</tissue>
    </source>
</reference>
<name>A0A9D4LXW0_DREPO</name>
<proteinExistence type="predicted"/>
<dbReference type="AlphaFoldDB" id="A0A9D4LXW0"/>
<organism evidence="1 2">
    <name type="scientific">Dreissena polymorpha</name>
    <name type="common">Zebra mussel</name>
    <name type="synonym">Mytilus polymorpha</name>
    <dbReference type="NCBI Taxonomy" id="45954"/>
    <lineage>
        <taxon>Eukaryota</taxon>
        <taxon>Metazoa</taxon>
        <taxon>Spiralia</taxon>
        <taxon>Lophotrochozoa</taxon>
        <taxon>Mollusca</taxon>
        <taxon>Bivalvia</taxon>
        <taxon>Autobranchia</taxon>
        <taxon>Heteroconchia</taxon>
        <taxon>Euheterodonta</taxon>
        <taxon>Imparidentia</taxon>
        <taxon>Neoheterodontei</taxon>
        <taxon>Myida</taxon>
        <taxon>Dreissenoidea</taxon>
        <taxon>Dreissenidae</taxon>
        <taxon>Dreissena</taxon>
    </lineage>
</organism>
<sequence length="58" mass="6571">MPHAVESFLKVNKVVKQVTLLLQVFFNYDYAVDDLFHCAPSSSESSLLIGQQFLGFTF</sequence>
<evidence type="ECO:0000313" key="1">
    <source>
        <dbReference type="EMBL" id="KAH3866016.1"/>
    </source>
</evidence>
<comment type="caution">
    <text evidence="1">The sequence shown here is derived from an EMBL/GenBank/DDBJ whole genome shotgun (WGS) entry which is preliminary data.</text>
</comment>
<keyword evidence="2" id="KW-1185">Reference proteome</keyword>
<dbReference type="Proteomes" id="UP000828390">
    <property type="component" value="Unassembled WGS sequence"/>
</dbReference>
<accession>A0A9D4LXW0</accession>